<feature type="domain" description="VTT" evidence="7">
    <location>
        <begin position="65"/>
        <end position="180"/>
    </location>
</feature>
<comment type="similarity">
    <text evidence="6">Belongs to the TVP38/TMEM64 family.</text>
</comment>
<dbReference type="Proteomes" id="UP000036756">
    <property type="component" value="Unassembled WGS sequence"/>
</dbReference>
<dbReference type="Pfam" id="PF09335">
    <property type="entry name" value="VTT_dom"/>
    <property type="match status" value="1"/>
</dbReference>
<keyword evidence="2 6" id="KW-1003">Cell membrane</keyword>
<feature type="transmembrane region" description="Helical" evidence="6">
    <location>
        <begin position="167"/>
        <end position="187"/>
    </location>
</feature>
<keyword evidence="3 6" id="KW-0812">Transmembrane</keyword>
<keyword evidence="4 6" id="KW-1133">Transmembrane helix</keyword>
<feature type="transmembrane region" description="Helical" evidence="6">
    <location>
        <begin position="6"/>
        <end position="24"/>
    </location>
</feature>
<dbReference type="PANTHER" id="PTHR12677">
    <property type="entry name" value="GOLGI APPARATUS MEMBRANE PROTEIN TVP38-RELATED"/>
    <property type="match status" value="1"/>
</dbReference>
<dbReference type="InterPro" id="IPR036259">
    <property type="entry name" value="MFS_trans_sf"/>
</dbReference>
<evidence type="ECO:0000313" key="9">
    <source>
        <dbReference type="Proteomes" id="UP000036756"/>
    </source>
</evidence>
<dbReference type="OrthoDB" id="9812980at2"/>
<evidence type="ECO:0000259" key="7">
    <source>
        <dbReference type="Pfam" id="PF09335"/>
    </source>
</evidence>
<accession>A0A0J8DE36</accession>
<dbReference type="AlphaFoldDB" id="A0A0J8DE36"/>
<name>A0A0J8DE36_CLOCY</name>
<protein>
    <recommendedName>
        <fullName evidence="6">TVP38/TMEM64 family membrane protein</fullName>
    </recommendedName>
</protein>
<sequence>MKKKFFIFIGIVILICMLDHQLGWSSYLADFENIKFLRDMVKDNIWLASIIYIVLTIVGCVVLCLPGITFALFGGMLFGPVLGILLCLIATTIGASLAFLVGRFFLKDTVKPMVEKNKYLKKILFDESGKSDLILLMVTRMLPIFPYNLQNFAYGITDIDFWKYTSYTFIFMLPGVAFITIGAAGITAGENKWMYFTISALLLVGVLVLGSLIQKKYLGEREKQPN</sequence>
<evidence type="ECO:0000256" key="1">
    <source>
        <dbReference type="ARBA" id="ARBA00004651"/>
    </source>
</evidence>
<comment type="caution">
    <text evidence="8">The sequence shown here is derived from an EMBL/GenBank/DDBJ whole genome shotgun (WGS) entry which is preliminary data.</text>
</comment>
<dbReference type="InterPro" id="IPR032816">
    <property type="entry name" value="VTT_dom"/>
</dbReference>
<dbReference type="PATRIC" id="fig|1121307.3.peg.32"/>
<dbReference type="STRING" id="1121307.CLCY_10c00290"/>
<dbReference type="SUPFAM" id="SSF103473">
    <property type="entry name" value="MFS general substrate transporter"/>
    <property type="match status" value="1"/>
</dbReference>
<gene>
    <name evidence="8" type="ORF">CLCY_10c00290</name>
</gene>
<dbReference type="EMBL" id="LFVU01000007">
    <property type="protein sequence ID" value="KMT22484.1"/>
    <property type="molecule type" value="Genomic_DNA"/>
</dbReference>
<reference evidence="8 9" key="1">
    <citation type="submission" date="2015-06" db="EMBL/GenBank/DDBJ databases">
        <title>Draft genome sequence of the purine-degrading Clostridium cylindrosporum HC-1 (DSM 605).</title>
        <authorList>
            <person name="Poehlein A."/>
            <person name="Schiel-Bengelsdorf B."/>
            <person name="Bengelsdorf F."/>
            <person name="Daniel R."/>
            <person name="Duerre P."/>
        </authorList>
    </citation>
    <scope>NUCLEOTIDE SEQUENCE [LARGE SCALE GENOMIC DNA]</scope>
    <source>
        <strain evidence="8 9">DSM 605</strain>
    </source>
</reference>
<proteinExistence type="inferred from homology"/>
<evidence type="ECO:0000256" key="5">
    <source>
        <dbReference type="ARBA" id="ARBA00023136"/>
    </source>
</evidence>
<evidence type="ECO:0000256" key="4">
    <source>
        <dbReference type="ARBA" id="ARBA00022989"/>
    </source>
</evidence>
<evidence type="ECO:0000256" key="3">
    <source>
        <dbReference type="ARBA" id="ARBA00022692"/>
    </source>
</evidence>
<evidence type="ECO:0000256" key="2">
    <source>
        <dbReference type="ARBA" id="ARBA00022475"/>
    </source>
</evidence>
<dbReference type="InterPro" id="IPR015414">
    <property type="entry name" value="TMEM64"/>
</dbReference>
<feature type="transmembrane region" description="Helical" evidence="6">
    <location>
        <begin position="193"/>
        <end position="213"/>
    </location>
</feature>
<evidence type="ECO:0000256" key="6">
    <source>
        <dbReference type="RuleBase" id="RU366058"/>
    </source>
</evidence>
<organism evidence="8 9">
    <name type="scientific">Clostridium cylindrosporum DSM 605</name>
    <dbReference type="NCBI Taxonomy" id="1121307"/>
    <lineage>
        <taxon>Bacteria</taxon>
        <taxon>Bacillati</taxon>
        <taxon>Bacillota</taxon>
        <taxon>Clostridia</taxon>
        <taxon>Eubacteriales</taxon>
        <taxon>Clostridiaceae</taxon>
        <taxon>Clostridium</taxon>
    </lineage>
</organism>
<evidence type="ECO:0000313" key="8">
    <source>
        <dbReference type="EMBL" id="KMT22484.1"/>
    </source>
</evidence>
<dbReference type="GO" id="GO:0005886">
    <property type="term" value="C:plasma membrane"/>
    <property type="evidence" value="ECO:0007669"/>
    <property type="project" value="UniProtKB-SubCell"/>
</dbReference>
<feature type="transmembrane region" description="Helical" evidence="6">
    <location>
        <begin position="81"/>
        <end position="106"/>
    </location>
</feature>
<keyword evidence="9" id="KW-1185">Reference proteome</keyword>
<dbReference type="PANTHER" id="PTHR12677:SF59">
    <property type="entry name" value="GOLGI APPARATUS MEMBRANE PROTEIN TVP38-RELATED"/>
    <property type="match status" value="1"/>
</dbReference>
<feature type="transmembrane region" description="Helical" evidence="6">
    <location>
        <begin position="45"/>
        <end position="75"/>
    </location>
</feature>
<dbReference type="RefSeq" id="WP_048569902.1">
    <property type="nucleotide sequence ID" value="NZ_LFVU01000007.1"/>
</dbReference>
<comment type="subcellular location">
    <subcellularLocation>
        <location evidence="1 6">Cell membrane</location>
        <topology evidence="1 6">Multi-pass membrane protein</topology>
    </subcellularLocation>
</comment>
<keyword evidence="5 6" id="KW-0472">Membrane</keyword>